<keyword evidence="3" id="KW-1185">Reference proteome</keyword>
<dbReference type="AlphaFoldDB" id="A0A7S9DV41"/>
<protein>
    <submittedName>
        <fullName evidence="2">Uncharacterized protein</fullName>
    </submittedName>
</protein>
<dbReference type="InterPro" id="IPR021241">
    <property type="entry name" value="CsiV"/>
</dbReference>
<organism evidence="2 3">
    <name type="scientific">Salinimonas marina</name>
    <dbReference type="NCBI Taxonomy" id="2785918"/>
    <lineage>
        <taxon>Bacteria</taxon>
        <taxon>Pseudomonadati</taxon>
        <taxon>Pseudomonadota</taxon>
        <taxon>Gammaproteobacteria</taxon>
        <taxon>Alteromonadales</taxon>
        <taxon>Alteromonadaceae</taxon>
        <taxon>Alteromonas/Salinimonas group</taxon>
        <taxon>Salinimonas</taxon>
    </lineage>
</organism>
<name>A0A7S9DV41_9ALTE</name>
<feature type="region of interest" description="Disordered" evidence="1">
    <location>
        <begin position="1"/>
        <end position="29"/>
    </location>
</feature>
<accession>A0A7S9DV41</accession>
<dbReference type="RefSeq" id="WP_195809637.1">
    <property type="nucleotide sequence ID" value="NZ_CP064795.1"/>
</dbReference>
<proteinExistence type="predicted"/>
<dbReference type="EMBL" id="CP064795">
    <property type="protein sequence ID" value="QPG04543.1"/>
    <property type="molecule type" value="Genomic_DNA"/>
</dbReference>
<sequence>MAGLKTRQRTACPDEVPITPQVDSADNNDSATARILSPQANELTSLSAQVRSARGLTRLLHTTWRQPVEFGQQNAASVRVFAGKNYARQFDLSGQQRADEVPTLELNNTRFEDDNTTEKSFFEQLEAQLESNKDVSFAQMMAASEKNTTLLQAQVKKASVAYNAPIWQVDGYIRVYLKNINRVPYLHIESRMYYRQPVPMTLNDIASGAEPRYELVSVPFHQMRRVISKQLHYFDHPLFGMVIKIRRADIPEEH</sequence>
<evidence type="ECO:0000256" key="1">
    <source>
        <dbReference type="SAM" id="MobiDB-lite"/>
    </source>
</evidence>
<dbReference type="Pfam" id="PF10972">
    <property type="entry name" value="CsiV"/>
    <property type="match status" value="1"/>
</dbReference>
<evidence type="ECO:0000313" key="3">
    <source>
        <dbReference type="Proteomes" id="UP000595095"/>
    </source>
</evidence>
<reference evidence="2 3" key="1">
    <citation type="submission" date="2020-11" db="EMBL/GenBank/DDBJ databases">
        <title>Complete genome sequence for Salinimonas sp. strain G2-b.</title>
        <authorList>
            <person name="Park S.-J."/>
        </authorList>
    </citation>
    <scope>NUCLEOTIDE SEQUENCE [LARGE SCALE GENOMIC DNA]</scope>
    <source>
        <strain evidence="2 3">G2-b</strain>
    </source>
</reference>
<gene>
    <name evidence="2" type="ORF">IT774_09840</name>
</gene>
<evidence type="ECO:0000313" key="2">
    <source>
        <dbReference type="EMBL" id="QPG04543.1"/>
    </source>
</evidence>
<dbReference type="Proteomes" id="UP000595095">
    <property type="component" value="Chromosome"/>
</dbReference>
<dbReference type="KEGG" id="smaa:IT774_09840"/>